<feature type="compositionally biased region" description="Basic and acidic residues" evidence="1">
    <location>
        <begin position="190"/>
        <end position="201"/>
    </location>
</feature>
<proteinExistence type="predicted"/>
<protein>
    <submittedName>
        <fullName evidence="3">Uncharacterized protein</fullName>
    </submittedName>
</protein>
<evidence type="ECO:0000256" key="2">
    <source>
        <dbReference type="SAM" id="Phobius"/>
    </source>
</evidence>
<keyword evidence="4" id="KW-1185">Reference proteome</keyword>
<dbReference type="OrthoDB" id="415900at2759"/>
<evidence type="ECO:0000256" key="1">
    <source>
        <dbReference type="SAM" id="MobiDB-lite"/>
    </source>
</evidence>
<dbReference type="EMBL" id="CAJNJA010035141">
    <property type="protein sequence ID" value="CAE7703154.1"/>
    <property type="molecule type" value="Genomic_DNA"/>
</dbReference>
<keyword evidence="2" id="KW-0812">Transmembrane</keyword>
<name>A0A812WU86_9DINO</name>
<reference evidence="3" key="1">
    <citation type="submission" date="2021-02" db="EMBL/GenBank/DDBJ databases">
        <authorList>
            <person name="Dougan E. K."/>
            <person name="Rhodes N."/>
            <person name="Thang M."/>
            <person name="Chan C."/>
        </authorList>
    </citation>
    <scope>NUCLEOTIDE SEQUENCE</scope>
</reference>
<evidence type="ECO:0000313" key="3">
    <source>
        <dbReference type="EMBL" id="CAE7703154.1"/>
    </source>
</evidence>
<feature type="transmembrane region" description="Helical" evidence="2">
    <location>
        <begin position="6"/>
        <end position="27"/>
    </location>
</feature>
<evidence type="ECO:0000313" key="4">
    <source>
        <dbReference type="Proteomes" id="UP000601435"/>
    </source>
</evidence>
<organism evidence="3 4">
    <name type="scientific">Symbiodinium necroappetens</name>
    <dbReference type="NCBI Taxonomy" id="1628268"/>
    <lineage>
        <taxon>Eukaryota</taxon>
        <taxon>Sar</taxon>
        <taxon>Alveolata</taxon>
        <taxon>Dinophyceae</taxon>
        <taxon>Suessiales</taxon>
        <taxon>Symbiodiniaceae</taxon>
        <taxon>Symbiodinium</taxon>
    </lineage>
</organism>
<feature type="transmembrane region" description="Helical" evidence="2">
    <location>
        <begin position="152"/>
        <end position="175"/>
    </location>
</feature>
<keyword evidence="2" id="KW-1133">Transmembrane helix</keyword>
<keyword evidence="2" id="KW-0472">Membrane</keyword>
<sequence length="201" mass="22188">MAEYSPVGLAIIAVIMACVVLLNGYFWKRFVDAEEVRQHLQDGTCEIVSPSHYSSGWKAGWEFPIIGPSWTDVPCSLKLKVKGDEEIVGKTSLHFTYWQGIVWDYVQDSCSKLIPTKADKPFDCAYLLGEHGGLSRAYVGNVRDLPRLPLLFLMKACGLSALTLGPFLLICIGTARGASRASGSPVRLRRAGEGKEQQRRP</sequence>
<dbReference type="Proteomes" id="UP000601435">
    <property type="component" value="Unassembled WGS sequence"/>
</dbReference>
<feature type="region of interest" description="Disordered" evidence="1">
    <location>
        <begin position="179"/>
        <end position="201"/>
    </location>
</feature>
<accession>A0A812WU86</accession>
<dbReference type="AlphaFoldDB" id="A0A812WU86"/>
<gene>
    <name evidence="3" type="ORF">SNEC2469_LOCUS20256</name>
</gene>
<comment type="caution">
    <text evidence="3">The sequence shown here is derived from an EMBL/GenBank/DDBJ whole genome shotgun (WGS) entry which is preliminary data.</text>
</comment>